<feature type="region of interest" description="Disordered" evidence="1">
    <location>
        <begin position="150"/>
        <end position="169"/>
    </location>
</feature>
<evidence type="ECO:0000256" key="1">
    <source>
        <dbReference type="SAM" id="MobiDB-lite"/>
    </source>
</evidence>
<feature type="compositionally biased region" description="Polar residues" evidence="1">
    <location>
        <begin position="469"/>
        <end position="484"/>
    </location>
</feature>
<name>A0A7S1PKQ2_9EUKA</name>
<feature type="compositionally biased region" description="Low complexity" evidence="1">
    <location>
        <begin position="151"/>
        <end position="161"/>
    </location>
</feature>
<accession>A0A7S1PKQ2</accession>
<feature type="region of interest" description="Disordered" evidence="1">
    <location>
        <begin position="185"/>
        <end position="209"/>
    </location>
</feature>
<feature type="compositionally biased region" description="Basic residues" evidence="1">
    <location>
        <begin position="1"/>
        <end position="12"/>
    </location>
</feature>
<feature type="compositionally biased region" description="Polar residues" evidence="1">
    <location>
        <begin position="241"/>
        <end position="257"/>
    </location>
</feature>
<protein>
    <submittedName>
        <fullName evidence="2">Uncharacterized protein</fullName>
    </submittedName>
</protein>
<evidence type="ECO:0000313" key="2">
    <source>
        <dbReference type="EMBL" id="CAD9086022.1"/>
    </source>
</evidence>
<dbReference type="EMBL" id="HBGD01011256">
    <property type="protein sequence ID" value="CAD9086022.1"/>
    <property type="molecule type" value="Transcribed_RNA"/>
</dbReference>
<feature type="compositionally biased region" description="Polar residues" evidence="1">
    <location>
        <begin position="94"/>
        <end position="114"/>
    </location>
</feature>
<reference evidence="2" key="1">
    <citation type="submission" date="2021-01" db="EMBL/GenBank/DDBJ databases">
        <authorList>
            <person name="Corre E."/>
            <person name="Pelletier E."/>
            <person name="Niang G."/>
            <person name="Scheremetjew M."/>
            <person name="Finn R."/>
            <person name="Kale V."/>
            <person name="Holt S."/>
            <person name="Cochrane G."/>
            <person name="Meng A."/>
            <person name="Brown T."/>
            <person name="Cohen L."/>
        </authorList>
    </citation>
    <scope>NUCLEOTIDE SEQUENCE</scope>
    <source>
        <strain evidence="2">WS</strain>
    </source>
</reference>
<dbReference type="AlphaFoldDB" id="A0A7S1PKQ2"/>
<feature type="region of interest" description="Disordered" evidence="1">
    <location>
        <begin position="1"/>
        <end position="36"/>
    </location>
</feature>
<organism evidence="2">
    <name type="scientific">Percolomonas cosmopolitus</name>
    <dbReference type="NCBI Taxonomy" id="63605"/>
    <lineage>
        <taxon>Eukaryota</taxon>
        <taxon>Discoba</taxon>
        <taxon>Heterolobosea</taxon>
        <taxon>Tetramitia</taxon>
        <taxon>Eutetramitia</taxon>
        <taxon>Percolomonadidae</taxon>
        <taxon>Percolomonas</taxon>
    </lineage>
</organism>
<feature type="compositionally biased region" description="Polar residues" evidence="1">
    <location>
        <begin position="13"/>
        <end position="36"/>
    </location>
</feature>
<gene>
    <name evidence="2" type="ORF">PCOS0759_LOCUS9276</name>
</gene>
<feature type="region of interest" description="Disordered" evidence="1">
    <location>
        <begin position="241"/>
        <end position="264"/>
    </location>
</feature>
<sequence>MYNIHTFRKRNTLKNASNPTTPKNKSYKNSFRSPKQFNNTSATLVSESYPHDKNPFIRAIHNKEVDVDEIYETLQHRTKKHGKLDVRPFKYSKNRPQSAGGTSVGDQNRIQQLSNRKKRPRSAVPTQTAGGSPLLENKCNMDAQIDHSARNNKASSNANSRPQSAASFTAPNASFSSTFVTDAPITARARSRPQSAIERSLKRPSTTTNVSHNTALAARMVRPMSASVMSTKNRIIHNPEQTQQVSISRPVSASSNAARYRTRSGLDLRRPSSAYLSQSAAKRIVHVLPMEMRENLTLLHQSVNAPMDTAETSLHNDGMAPDDDMIQVMESVAEDCLNNFEEAKEREKWTIGRRGKFSSETHIEWSGTERERQEAFERQLREAAWEQAQAEKLEKDAMEYIDTKQKYRKQRALFKAQQQRNMIKTVVLVKEPRTIQQLEQYLKEPNKLGGTKRPQSALAHTSRSRVQDENTPPRSRNAFNVGNTRRQRPSSARPRNMSFKSDRMEWQESLELDNPRQDLQMLDKFEARQRIAEDA</sequence>
<feature type="region of interest" description="Disordered" evidence="1">
    <location>
        <begin position="441"/>
        <end position="513"/>
    </location>
</feature>
<proteinExistence type="predicted"/>
<feature type="region of interest" description="Disordered" evidence="1">
    <location>
        <begin position="76"/>
        <end position="137"/>
    </location>
</feature>